<comment type="caution">
    <text evidence="2">The sequence shown here is derived from an EMBL/GenBank/DDBJ whole genome shotgun (WGS) entry which is preliminary data.</text>
</comment>
<evidence type="ECO:0000256" key="1">
    <source>
        <dbReference type="SAM" id="MobiDB-lite"/>
    </source>
</evidence>
<reference evidence="2 3" key="1">
    <citation type="submission" date="2024-09" db="EMBL/GenBank/DDBJ databases">
        <title>Floridaenema gen nov. (Aerosakkonemataceae, Aerosakkonematales ord. nov., Cyanobacteria) from benthic tropical and subtropical fresh waters, with the description of four new species.</title>
        <authorList>
            <person name="Moretto J.A."/>
            <person name="Berthold D.E."/>
            <person name="Lefler F.W."/>
            <person name="Huang I.-S."/>
            <person name="Laughinghouse H. IV."/>
        </authorList>
    </citation>
    <scope>NUCLEOTIDE SEQUENCE [LARGE SCALE GENOMIC DNA]</scope>
    <source>
        <strain evidence="2 3">BLCC-F50</strain>
    </source>
</reference>
<dbReference type="InterPro" id="IPR020346">
    <property type="entry name" value="Uncharacterised_15.3kDa"/>
</dbReference>
<feature type="compositionally biased region" description="Acidic residues" evidence="1">
    <location>
        <begin position="232"/>
        <end position="243"/>
    </location>
</feature>
<dbReference type="RefSeq" id="WP_413263024.1">
    <property type="nucleotide sequence ID" value="NZ_JBHFNR010000075.1"/>
</dbReference>
<evidence type="ECO:0000313" key="3">
    <source>
        <dbReference type="Proteomes" id="UP001576784"/>
    </source>
</evidence>
<feature type="region of interest" description="Disordered" evidence="1">
    <location>
        <begin position="230"/>
        <end position="312"/>
    </location>
</feature>
<keyword evidence="3" id="KW-1185">Reference proteome</keyword>
<gene>
    <name evidence="2" type="ORF">ACE1CI_10655</name>
</gene>
<feature type="compositionally biased region" description="Low complexity" evidence="1">
    <location>
        <begin position="97"/>
        <end position="110"/>
    </location>
</feature>
<feature type="compositionally biased region" description="Acidic residues" evidence="1">
    <location>
        <begin position="116"/>
        <end position="134"/>
    </location>
</feature>
<dbReference type="Proteomes" id="UP001576784">
    <property type="component" value="Unassembled WGS sequence"/>
</dbReference>
<proteinExistence type="predicted"/>
<accession>A0ABV4XNS6</accession>
<dbReference type="EMBL" id="JBHFNR010000075">
    <property type="protein sequence ID" value="MFB2893362.1"/>
    <property type="molecule type" value="Genomic_DNA"/>
</dbReference>
<feature type="compositionally biased region" description="Acidic residues" evidence="1">
    <location>
        <begin position="255"/>
        <end position="264"/>
    </location>
</feature>
<organism evidence="2 3">
    <name type="scientific">Floridaenema flaviceps BLCC-F50</name>
    <dbReference type="NCBI Taxonomy" id="3153642"/>
    <lineage>
        <taxon>Bacteria</taxon>
        <taxon>Bacillati</taxon>
        <taxon>Cyanobacteriota</taxon>
        <taxon>Cyanophyceae</taxon>
        <taxon>Oscillatoriophycideae</taxon>
        <taxon>Aerosakkonematales</taxon>
        <taxon>Aerosakkonemataceae</taxon>
        <taxon>Floridanema</taxon>
        <taxon>Floridanema flaviceps</taxon>
    </lineage>
</organism>
<sequence>MAFFDDFTSALKQKWLQYYQLNHSWLALQMEVENVKTPDGGRRPSSYLILGVLNALEPKLAQLMLPFSKLNSDPDSLIEVLELNFDPDVALGKRPPMKAAPTAPSAAKPAVTQEAAESELDDLSDFSDSEEEESGSNAAVLGIAAVGAAAVGAGVFAVATAIEEDESGLESMDLDDLGDESNLAVEQASADALDDIAIDDDFTADESLTELSDDDSDEGFADISLDAFGDTTETEELSDDSDSDFSGLTNVWGSETEELSEESLADFGDLSLDDFGSNTEKESDDDEDAFGGLDFDPFADPNQNGLDDDEWK</sequence>
<dbReference type="Pfam" id="PF17265">
    <property type="entry name" value="DUF5331"/>
    <property type="match status" value="1"/>
</dbReference>
<feature type="region of interest" description="Disordered" evidence="1">
    <location>
        <begin position="94"/>
        <end position="134"/>
    </location>
</feature>
<name>A0ABV4XNS6_9CYAN</name>
<protein>
    <submittedName>
        <fullName evidence="2">DUF5331 domain-containing protein</fullName>
    </submittedName>
</protein>
<evidence type="ECO:0000313" key="2">
    <source>
        <dbReference type="EMBL" id="MFB2893362.1"/>
    </source>
</evidence>